<reference evidence="2" key="1">
    <citation type="journal article" date="2023" name="Science">
        <title>Genome structures resolve the early diversification of teleost fishes.</title>
        <authorList>
            <person name="Parey E."/>
            <person name="Louis A."/>
            <person name="Montfort J."/>
            <person name="Bouchez O."/>
            <person name="Roques C."/>
            <person name="Iampietro C."/>
            <person name="Lluch J."/>
            <person name="Castinel A."/>
            <person name="Donnadieu C."/>
            <person name="Desvignes T."/>
            <person name="Floi Bucao C."/>
            <person name="Jouanno E."/>
            <person name="Wen M."/>
            <person name="Mejri S."/>
            <person name="Dirks R."/>
            <person name="Jansen H."/>
            <person name="Henkel C."/>
            <person name="Chen W.J."/>
            <person name="Zahm M."/>
            <person name="Cabau C."/>
            <person name="Klopp C."/>
            <person name="Thompson A.W."/>
            <person name="Robinson-Rechavi M."/>
            <person name="Braasch I."/>
            <person name="Lecointre G."/>
            <person name="Bobe J."/>
            <person name="Postlethwait J.H."/>
            <person name="Berthelot C."/>
            <person name="Roest Crollius H."/>
            <person name="Guiguen Y."/>
        </authorList>
    </citation>
    <scope>NUCLEOTIDE SEQUENCE</scope>
    <source>
        <strain evidence="2">NC1722</strain>
    </source>
</reference>
<evidence type="ECO:0000313" key="2">
    <source>
        <dbReference type="EMBL" id="KAJ8406513.1"/>
    </source>
</evidence>
<feature type="region of interest" description="Disordered" evidence="1">
    <location>
        <begin position="74"/>
        <end position="108"/>
    </location>
</feature>
<feature type="compositionally biased region" description="Polar residues" evidence="1">
    <location>
        <begin position="98"/>
        <end position="108"/>
    </location>
</feature>
<feature type="compositionally biased region" description="Polar residues" evidence="1">
    <location>
        <begin position="79"/>
        <end position="89"/>
    </location>
</feature>
<protein>
    <submittedName>
        <fullName evidence="2">Uncharacterized protein</fullName>
    </submittedName>
</protein>
<dbReference type="EMBL" id="JAINUG010000043">
    <property type="protein sequence ID" value="KAJ8406513.1"/>
    <property type="molecule type" value="Genomic_DNA"/>
</dbReference>
<accession>A0AAD7WRN3</accession>
<organism evidence="2 3">
    <name type="scientific">Aldrovandia affinis</name>
    <dbReference type="NCBI Taxonomy" id="143900"/>
    <lineage>
        <taxon>Eukaryota</taxon>
        <taxon>Metazoa</taxon>
        <taxon>Chordata</taxon>
        <taxon>Craniata</taxon>
        <taxon>Vertebrata</taxon>
        <taxon>Euteleostomi</taxon>
        <taxon>Actinopterygii</taxon>
        <taxon>Neopterygii</taxon>
        <taxon>Teleostei</taxon>
        <taxon>Notacanthiformes</taxon>
        <taxon>Halosauridae</taxon>
        <taxon>Aldrovandia</taxon>
    </lineage>
</organism>
<evidence type="ECO:0000256" key="1">
    <source>
        <dbReference type="SAM" id="MobiDB-lite"/>
    </source>
</evidence>
<evidence type="ECO:0000313" key="3">
    <source>
        <dbReference type="Proteomes" id="UP001221898"/>
    </source>
</evidence>
<proteinExistence type="predicted"/>
<dbReference type="Proteomes" id="UP001221898">
    <property type="component" value="Unassembled WGS sequence"/>
</dbReference>
<gene>
    <name evidence="2" type="ORF">AAFF_G00300870</name>
</gene>
<keyword evidence="3" id="KW-1185">Reference proteome</keyword>
<dbReference type="AlphaFoldDB" id="A0AAD7WRN3"/>
<name>A0AAD7WRN3_9TELE</name>
<sequence length="108" mass="11986">MHSSPRWVLLSSVQNLWRSALQRGHELGDRQQPLTETPETPRKDLFHVLCIYPATKSIQVKARDRKEVSRRKYLGPLTSAATDRTQSRPSAAPGCSGVRSSGNMSANA</sequence>
<comment type="caution">
    <text evidence="2">The sequence shown here is derived from an EMBL/GenBank/DDBJ whole genome shotgun (WGS) entry which is preliminary data.</text>
</comment>